<comment type="caution">
    <text evidence="5">The sequence shown here is derived from an EMBL/GenBank/DDBJ whole genome shotgun (WGS) entry which is preliminary data.</text>
</comment>
<accession>L7KEL5</accession>
<dbReference type="Pfam" id="PF01740">
    <property type="entry name" value="STAS"/>
    <property type="match status" value="1"/>
</dbReference>
<feature type="region of interest" description="Disordered" evidence="3">
    <location>
        <begin position="378"/>
        <end position="397"/>
    </location>
</feature>
<evidence type="ECO:0000256" key="3">
    <source>
        <dbReference type="SAM" id="MobiDB-lite"/>
    </source>
</evidence>
<sequence>MPGGPDFSMSAVFGLPFDDATMADVLHYIDASVRTRKPRYITTANLDFATQAASDVELQRIIYDADLNLCDGVPLMWASKGMPRPIQERIAGADLVPELLSHSSTNGYRVFILGAAEEVLTRALQRARRDNPDLLISGYSPPPADLDSLDNETIHRRILAAHPDILLVAMGCPKQEKWISRNHQALGVPISIGVGASIDFLAGETRRAPEWMQRVGAEWVFRLTQDPRRLGGRYARDLRFYGRAMIKAAGTRFATTATARNAPLRATVHPAGTDAVTLTWSGSFDGEHIGNSKLLMPRLDGVREVFVDCRRVTHMDSAGVGELIKVLRESRRMGVSFAVREPSAAAKRAITEAGLDRLVVQQHPFDSVVYESCRLLSSPDSSHAGGGTSAVAAHERT</sequence>
<dbReference type="Proteomes" id="UP000010988">
    <property type="component" value="Unassembled WGS sequence"/>
</dbReference>
<keyword evidence="1" id="KW-0328">Glycosyltransferase</keyword>
<dbReference type="InterPro" id="IPR002645">
    <property type="entry name" value="STAS_dom"/>
</dbReference>
<dbReference type="PANTHER" id="PTHR34136:SF1">
    <property type="entry name" value="UDP-N-ACETYL-D-MANNOSAMINURONIC ACID TRANSFERASE"/>
    <property type="match status" value="1"/>
</dbReference>
<keyword evidence="6" id="KW-1185">Reference proteome</keyword>
<dbReference type="SUPFAM" id="SSF52091">
    <property type="entry name" value="SpoIIaa-like"/>
    <property type="match status" value="1"/>
</dbReference>
<name>L7KEL5_9ACTN</name>
<dbReference type="PANTHER" id="PTHR34136">
    <property type="match status" value="1"/>
</dbReference>
<dbReference type="STRING" id="1220583.GOACH_03_00550"/>
<dbReference type="NCBIfam" id="TIGR00696">
    <property type="entry name" value="wecG_tagA_cpsF"/>
    <property type="match status" value="1"/>
</dbReference>
<dbReference type="EMBL" id="BANR01000003">
    <property type="protein sequence ID" value="GAC47039.1"/>
    <property type="molecule type" value="Genomic_DNA"/>
</dbReference>
<reference evidence="5 6" key="1">
    <citation type="submission" date="2012-12" db="EMBL/GenBank/DDBJ databases">
        <title>Whole genome shotgun sequence of Gordonia aichiensis NBRC 108223.</title>
        <authorList>
            <person name="Isaki-Nakamura S."/>
            <person name="Hosoyama A."/>
            <person name="Tsuchikane K."/>
            <person name="Ando Y."/>
            <person name="Baba S."/>
            <person name="Ohji S."/>
            <person name="Hamada M."/>
            <person name="Tamura T."/>
            <person name="Yamazoe A."/>
            <person name="Yamazaki S."/>
            <person name="Fujita N."/>
        </authorList>
    </citation>
    <scope>NUCLEOTIDE SEQUENCE [LARGE SCALE GENOMIC DNA]</scope>
    <source>
        <strain evidence="5 6">NBRC 108223</strain>
    </source>
</reference>
<dbReference type="AlphaFoldDB" id="L7KEL5"/>
<dbReference type="PROSITE" id="PS50801">
    <property type="entry name" value="STAS"/>
    <property type="match status" value="1"/>
</dbReference>
<dbReference type="Pfam" id="PF03808">
    <property type="entry name" value="Glyco_tran_WecG"/>
    <property type="match status" value="1"/>
</dbReference>
<dbReference type="CDD" id="cd07043">
    <property type="entry name" value="STAS_anti-anti-sigma_factors"/>
    <property type="match status" value="1"/>
</dbReference>
<dbReference type="InterPro" id="IPR036513">
    <property type="entry name" value="STAS_dom_sf"/>
</dbReference>
<dbReference type="InterPro" id="IPR004629">
    <property type="entry name" value="WecG_TagA_CpsF"/>
</dbReference>
<feature type="domain" description="STAS" evidence="4">
    <location>
        <begin position="295"/>
        <end position="376"/>
    </location>
</feature>
<evidence type="ECO:0000256" key="2">
    <source>
        <dbReference type="ARBA" id="ARBA00022679"/>
    </source>
</evidence>
<gene>
    <name evidence="5" type="ORF">GOACH_03_00550</name>
</gene>
<protein>
    <submittedName>
        <fullName evidence="5">Putative glycosyl transferase/anti-sigma-factor antagonist</fullName>
    </submittedName>
</protein>
<evidence type="ECO:0000313" key="5">
    <source>
        <dbReference type="EMBL" id="GAC47039.1"/>
    </source>
</evidence>
<keyword evidence="2 5" id="KW-0808">Transferase</keyword>
<evidence type="ECO:0000313" key="6">
    <source>
        <dbReference type="Proteomes" id="UP000010988"/>
    </source>
</evidence>
<organism evidence="5 6">
    <name type="scientific">Gordonia aichiensis NBRC 108223</name>
    <dbReference type="NCBI Taxonomy" id="1220583"/>
    <lineage>
        <taxon>Bacteria</taxon>
        <taxon>Bacillati</taxon>
        <taxon>Actinomycetota</taxon>
        <taxon>Actinomycetes</taxon>
        <taxon>Mycobacteriales</taxon>
        <taxon>Gordoniaceae</taxon>
        <taxon>Gordonia</taxon>
    </lineage>
</organism>
<evidence type="ECO:0000256" key="1">
    <source>
        <dbReference type="ARBA" id="ARBA00022676"/>
    </source>
</evidence>
<dbReference type="CDD" id="cd06533">
    <property type="entry name" value="Glyco_transf_WecG_TagA"/>
    <property type="match status" value="1"/>
</dbReference>
<dbReference type="GO" id="GO:0016758">
    <property type="term" value="F:hexosyltransferase activity"/>
    <property type="evidence" value="ECO:0007669"/>
    <property type="project" value="TreeGrafter"/>
</dbReference>
<dbReference type="eggNOG" id="COG1922">
    <property type="taxonomic scope" value="Bacteria"/>
</dbReference>
<dbReference type="Gene3D" id="3.30.750.24">
    <property type="entry name" value="STAS domain"/>
    <property type="match status" value="1"/>
</dbReference>
<dbReference type="OrthoDB" id="9771846at2"/>
<evidence type="ECO:0000259" key="4">
    <source>
        <dbReference type="PROSITE" id="PS50801"/>
    </source>
</evidence>
<proteinExistence type="predicted"/>